<name>A0A8S4AE46_9TELE</name>
<feature type="region of interest" description="Disordered" evidence="3">
    <location>
        <begin position="208"/>
        <end position="245"/>
    </location>
</feature>
<keyword evidence="5" id="KW-1185">Reference proteome</keyword>
<evidence type="ECO:0000256" key="1">
    <source>
        <dbReference type="ARBA" id="ARBA00008573"/>
    </source>
</evidence>
<proteinExistence type="inferred from homology"/>
<evidence type="ECO:0000313" key="5">
    <source>
        <dbReference type="Proteomes" id="UP000677803"/>
    </source>
</evidence>
<dbReference type="GO" id="GO:0071786">
    <property type="term" value="P:endoplasmic reticulum tubular network organization"/>
    <property type="evidence" value="ECO:0007669"/>
    <property type="project" value="TreeGrafter"/>
</dbReference>
<dbReference type="InterPro" id="IPR004345">
    <property type="entry name" value="TB2_DP1_HVA22"/>
</dbReference>
<evidence type="ECO:0000313" key="4">
    <source>
        <dbReference type="EMBL" id="CAG5866427.1"/>
    </source>
</evidence>
<keyword evidence="2" id="KW-0472">Membrane</keyword>
<comment type="subcellular location">
    <subcellularLocation>
        <location evidence="2">Membrane</location>
        <topology evidence="2">Multi-pass membrane protein</topology>
    </subcellularLocation>
</comment>
<dbReference type="GO" id="GO:0071782">
    <property type="term" value="C:endoplasmic reticulum tubular network"/>
    <property type="evidence" value="ECO:0007669"/>
    <property type="project" value="TreeGrafter"/>
</dbReference>
<keyword evidence="2" id="KW-0812">Transmembrane</keyword>
<dbReference type="Proteomes" id="UP000677803">
    <property type="component" value="Unassembled WGS sequence"/>
</dbReference>
<organism evidence="4 5">
    <name type="scientific">Menidia menidia</name>
    <name type="common">Atlantic silverside</name>
    <dbReference type="NCBI Taxonomy" id="238744"/>
    <lineage>
        <taxon>Eukaryota</taxon>
        <taxon>Metazoa</taxon>
        <taxon>Chordata</taxon>
        <taxon>Craniata</taxon>
        <taxon>Vertebrata</taxon>
        <taxon>Euteleostomi</taxon>
        <taxon>Actinopterygii</taxon>
        <taxon>Neopterygii</taxon>
        <taxon>Teleostei</taxon>
        <taxon>Neoteleostei</taxon>
        <taxon>Acanthomorphata</taxon>
        <taxon>Ovalentaria</taxon>
        <taxon>Atherinomorphae</taxon>
        <taxon>Atheriniformes</taxon>
        <taxon>Atherinopsidae</taxon>
        <taxon>Menidiinae</taxon>
        <taxon>Menidia</taxon>
    </lineage>
</organism>
<dbReference type="PANTHER" id="PTHR12300:SF33">
    <property type="entry name" value="RECEPTOR EXPRESSION-ENHANCING PROTEIN 1"/>
    <property type="match status" value="1"/>
</dbReference>
<reference evidence="4" key="1">
    <citation type="submission" date="2021-05" db="EMBL/GenBank/DDBJ databases">
        <authorList>
            <person name="Tigano A."/>
        </authorList>
    </citation>
    <scope>NUCLEOTIDE SEQUENCE</scope>
</reference>
<dbReference type="AlphaFoldDB" id="A0A8S4AE46"/>
<dbReference type="OrthoDB" id="434647at2759"/>
<dbReference type="EMBL" id="CAJRST010002224">
    <property type="protein sequence ID" value="CAG5866427.1"/>
    <property type="molecule type" value="Genomic_DNA"/>
</dbReference>
<gene>
    <name evidence="4" type="ORF">MMEN_LOCUS3158</name>
</gene>
<feature type="transmembrane region" description="Helical" evidence="2">
    <location>
        <begin position="89"/>
        <end position="114"/>
    </location>
</feature>
<dbReference type="Pfam" id="PF03134">
    <property type="entry name" value="TB2_DP1_HVA22"/>
    <property type="match status" value="1"/>
</dbReference>
<comment type="similarity">
    <text evidence="1 2">Belongs to the DP1 family.</text>
</comment>
<keyword evidence="2" id="KW-1133">Transmembrane helix</keyword>
<dbReference type="PANTHER" id="PTHR12300">
    <property type="entry name" value="HVA22-LIKE PROTEINS"/>
    <property type="match status" value="1"/>
</dbReference>
<evidence type="ECO:0000256" key="3">
    <source>
        <dbReference type="SAM" id="MobiDB-lite"/>
    </source>
</evidence>
<comment type="caution">
    <text evidence="4">The sequence shown here is derived from an EMBL/GenBank/DDBJ whole genome shotgun (WGS) entry which is preliminary data.</text>
</comment>
<feature type="transmembrane region" description="Helical" evidence="2">
    <location>
        <begin position="47"/>
        <end position="68"/>
    </location>
</feature>
<dbReference type="GO" id="GO:0005789">
    <property type="term" value="C:endoplasmic reticulum membrane"/>
    <property type="evidence" value="ECO:0007669"/>
    <property type="project" value="TreeGrafter"/>
</dbReference>
<feature type="compositionally biased region" description="Basic and acidic residues" evidence="3">
    <location>
        <begin position="236"/>
        <end position="245"/>
    </location>
</feature>
<protein>
    <recommendedName>
        <fullName evidence="2">Receptor expression-enhancing protein</fullName>
    </recommendedName>
</protein>
<accession>A0A8S4AE46</accession>
<evidence type="ECO:0000256" key="2">
    <source>
        <dbReference type="RuleBase" id="RU362006"/>
    </source>
</evidence>
<sequence>MDKSCSPPGCLFCLTPPPPPCVRTPQPVDAPVIWRKLLPADSASCRLPSAMVSWIISRLVVLVFGTLYPAYSSFKAVKSKDVKEYVKWMMYWIIFALFMAVEVFTDLFLCWIPFYYELKIAFVVWLLSPYTKGSGVLYKKFVHPTLSSKEKDIDDYICQAKDKSYDTLVHFGRKGLNVAATAAVMAATKGQGVLSDRLRSFSMQDLSQYQSDPADTGPCAAQPSAAQHRTRPMMRSKSESYKASS</sequence>
<dbReference type="GO" id="GO:0008017">
    <property type="term" value="F:microtubule binding"/>
    <property type="evidence" value="ECO:0007669"/>
    <property type="project" value="TreeGrafter"/>
</dbReference>
<dbReference type="GO" id="GO:0005881">
    <property type="term" value="C:cytoplasmic microtubule"/>
    <property type="evidence" value="ECO:0007669"/>
    <property type="project" value="TreeGrafter"/>
</dbReference>